<reference evidence="10 11" key="1">
    <citation type="submission" date="2014-03" db="EMBL/GenBank/DDBJ databases">
        <title>Bradyrhizobium valentinum sp. nov., isolated from effective nodules of Lupinus mariae-josephae, a lupine endemic of basic-lime soils in Eastern Spain.</title>
        <authorList>
            <person name="Duran D."/>
            <person name="Rey L."/>
            <person name="Navarro A."/>
            <person name="Busquets A."/>
            <person name="Imperial J."/>
            <person name="Ruiz-Argueso T."/>
        </authorList>
    </citation>
    <scope>NUCLEOTIDE SEQUENCE [LARGE SCALE GENOMIC DNA]</scope>
    <source>
        <strain evidence="10 11">PAC68</strain>
    </source>
</reference>
<evidence type="ECO:0000313" key="11">
    <source>
        <dbReference type="Proteomes" id="UP000050863"/>
    </source>
</evidence>
<feature type="transmembrane region" description="Helical" evidence="8">
    <location>
        <begin position="20"/>
        <end position="42"/>
    </location>
</feature>
<evidence type="ECO:0000259" key="9">
    <source>
        <dbReference type="PROSITE" id="PS50928"/>
    </source>
</evidence>
<dbReference type="Pfam" id="PF00528">
    <property type="entry name" value="BPD_transp_1"/>
    <property type="match status" value="1"/>
</dbReference>
<dbReference type="STRING" id="280332.CQ12_06815"/>
<keyword evidence="11" id="KW-1185">Reference proteome</keyword>
<name>A0A0R3LAN1_9BRAD</name>
<dbReference type="EMBL" id="LLXZ01000152">
    <property type="protein sequence ID" value="KRR02783.1"/>
    <property type="molecule type" value="Genomic_DNA"/>
</dbReference>
<dbReference type="SUPFAM" id="SSF161098">
    <property type="entry name" value="MetI-like"/>
    <property type="match status" value="1"/>
</dbReference>
<dbReference type="CDD" id="cd06261">
    <property type="entry name" value="TM_PBP2"/>
    <property type="match status" value="1"/>
</dbReference>
<dbReference type="InterPro" id="IPR010065">
    <property type="entry name" value="AA_ABC_transptr_permease_3TM"/>
</dbReference>
<keyword evidence="7 8" id="KW-0472">Membrane</keyword>
<accession>A0A0R3LAN1</accession>
<evidence type="ECO:0000256" key="1">
    <source>
        <dbReference type="ARBA" id="ARBA00004429"/>
    </source>
</evidence>
<comment type="caution">
    <text evidence="10">The sequence shown here is derived from an EMBL/GenBank/DDBJ whole genome shotgun (WGS) entry which is preliminary data.</text>
</comment>
<feature type="domain" description="ABC transmembrane type-1" evidence="9">
    <location>
        <begin position="21"/>
        <end position="209"/>
    </location>
</feature>
<evidence type="ECO:0000256" key="7">
    <source>
        <dbReference type="ARBA" id="ARBA00023136"/>
    </source>
</evidence>
<dbReference type="Gene3D" id="1.10.3720.10">
    <property type="entry name" value="MetI-like"/>
    <property type="match status" value="1"/>
</dbReference>
<feature type="transmembrane region" description="Helical" evidence="8">
    <location>
        <begin position="87"/>
        <end position="106"/>
    </location>
</feature>
<protein>
    <submittedName>
        <fullName evidence="10">ABC transporter permease</fullName>
    </submittedName>
</protein>
<dbReference type="Proteomes" id="UP000050863">
    <property type="component" value="Unassembled WGS sequence"/>
</dbReference>
<dbReference type="RefSeq" id="WP_057837910.1">
    <property type="nucleotide sequence ID" value="NZ_LLXZ01000152.1"/>
</dbReference>
<keyword evidence="6 8" id="KW-1133">Transmembrane helix</keyword>
<dbReference type="PANTHER" id="PTHR30614:SF35">
    <property type="entry name" value="ABC TRANSPORTER PERMEASE PROTEIN"/>
    <property type="match status" value="1"/>
</dbReference>
<dbReference type="InterPro" id="IPR043429">
    <property type="entry name" value="ArtM/GltK/GlnP/TcyL/YhdX-like"/>
</dbReference>
<dbReference type="PROSITE" id="PS50928">
    <property type="entry name" value="ABC_TM1"/>
    <property type="match status" value="1"/>
</dbReference>
<feature type="transmembrane region" description="Helical" evidence="8">
    <location>
        <begin position="190"/>
        <end position="217"/>
    </location>
</feature>
<comment type="similarity">
    <text evidence="2">Belongs to the binding-protein-dependent transport system permease family. HisMQ subfamily.</text>
</comment>
<evidence type="ECO:0000256" key="3">
    <source>
        <dbReference type="ARBA" id="ARBA00022448"/>
    </source>
</evidence>
<keyword evidence="4" id="KW-1003">Cell membrane</keyword>
<evidence type="ECO:0000313" key="10">
    <source>
        <dbReference type="EMBL" id="KRR02783.1"/>
    </source>
</evidence>
<evidence type="ECO:0000256" key="6">
    <source>
        <dbReference type="ARBA" id="ARBA00022989"/>
    </source>
</evidence>
<evidence type="ECO:0000256" key="5">
    <source>
        <dbReference type="ARBA" id="ARBA00022692"/>
    </source>
</evidence>
<dbReference type="PANTHER" id="PTHR30614">
    <property type="entry name" value="MEMBRANE COMPONENT OF AMINO ACID ABC TRANSPORTER"/>
    <property type="match status" value="1"/>
</dbReference>
<dbReference type="OrthoDB" id="7341446at2"/>
<dbReference type="InterPro" id="IPR035906">
    <property type="entry name" value="MetI-like_sf"/>
</dbReference>
<proteinExistence type="inferred from homology"/>
<feature type="transmembrane region" description="Helical" evidence="8">
    <location>
        <begin position="63"/>
        <end position="81"/>
    </location>
</feature>
<dbReference type="NCBIfam" id="TIGR01726">
    <property type="entry name" value="HEQRo_perm_3TM"/>
    <property type="match status" value="1"/>
</dbReference>
<dbReference type="GO" id="GO:0006865">
    <property type="term" value="P:amino acid transport"/>
    <property type="evidence" value="ECO:0007669"/>
    <property type="project" value="TreeGrafter"/>
</dbReference>
<evidence type="ECO:0000256" key="4">
    <source>
        <dbReference type="ARBA" id="ARBA00022475"/>
    </source>
</evidence>
<dbReference type="GO" id="GO:0043190">
    <property type="term" value="C:ATP-binding cassette (ABC) transporter complex"/>
    <property type="evidence" value="ECO:0007669"/>
    <property type="project" value="InterPro"/>
</dbReference>
<comment type="subcellular location">
    <subcellularLocation>
        <location evidence="1">Cell inner membrane</location>
        <topology evidence="1">Multi-pass membrane protein</topology>
    </subcellularLocation>
    <subcellularLocation>
        <location evidence="8">Cell membrane</location>
        <topology evidence="8">Multi-pass membrane protein</topology>
    </subcellularLocation>
</comment>
<gene>
    <name evidence="10" type="ORF">CQ12_06815</name>
</gene>
<dbReference type="GO" id="GO:0022857">
    <property type="term" value="F:transmembrane transporter activity"/>
    <property type="evidence" value="ECO:0007669"/>
    <property type="project" value="InterPro"/>
</dbReference>
<evidence type="ECO:0000256" key="2">
    <source>
        <dbReference type="ARBA" id="ARBA00010072"/>
    </source>
</evidence>
<evidence type="ECO:0000256" key="8">
    <source>
        <dbReference type="RuleBase" id="RU363032"/>
    </source>
</evidence>
<sequence>MGIELDFPAVLERWPSFLDGAILTLELAFFATVLGAALGTLAAVGRRSHSSLIARACKVYVEAIRNTPLLVQIFLVYFGLASIGLKFSAFTVAVAALTINVGAYTAEIMRAGFDAIPGGQLEAAEGLALSRLQIYWHIILLPAVERVYPALTSQFVLLMLASSVCSQISAEELTAVANYIQSDTYRAFETYIIIAVLYIFLSLVMRAGFWGLGFVLFPRRRRLGTPL</sequence>
<keyword evidence="5 8" id="KW-0812">Transmembrane</keyword>
<dbReference type="AlphaFoldDB" id="A0A0R3LAN1"/>
<keyword evidence="3 8" id="KW-0813">Transport</keyword>
<organism evidence="10 11">
    <name type="scientific">Bradyrhizobium jicamae</name>
    <dbReference type="NCBI Taxonomy" id="280332"/>
    <lineage>
        <taxon>Bacteria</taxon>
        <taxon>Pseudomonadati</taxon>
        <taxon>Pseudomonadota</taxon>
        <taxon>Alphaproteobacteria</taxon>
        <taxon>Hyphomicrobiales</taxon>
        <taxon>Nitrobacteraceae</taxon>
        <taxon>Bradyrhizobium</taxon>
    </lineage>
</organism>
<dbReference type="InterPro" id="IPR000515">
    <property type="entry name" value="MetI-like"/>
</dbReference>